<dbReference type="PANTHER" id="PTHR38117:SF2">
    <property type="entry name" value="NACHT AND WD40 DOMAIN PROTEIN"/>
    <property type="match status" value="1"/>
</dbReference>
<reference evidence="2" key="1">
    <citation type="journal article" date="2020" name="Stud. Mycol.">
        <title>101 Dothideomycetes genomes: a test case for predicting lifestyles and emergence of pathogens.</title>
        <authorList>
            <person name="Haridas S."/>
            <person name="Albert R."/>
            <person name="Binder M."/>
            <person name="Bloem J."/>
            <person name="Labutti K."/>
            <person name="Salamov A."/>
            <person name="Andreopoulos B."/>
            <person name="Baker S."/>
            <person name="Barry K."/>
            <person name="Bills G."/>
            <person name="Bluhm B."/>
            <person name="Cannon C."/>
            <person name="Castanera R."/>
            <person name="Culley D."/>
            <person name="Daum C."/>
            <person name="Ezra D."/>
            <person name="Gonzalez J."/>
            <person name="Henrissat B."/>
            <person name="Kuo A."/>
            <person name="Liang C."/>
            <person name="Lipzen A."/>
            <person name="Lutzoni F."/>
            <person name="Magnuson J."/>
            <person name="Mondo S."/>
            <person name="Nolan M."/>
            <person name="Ohm R."/>
            <person name="Pangilinan J."/>
            <person name="Park H.-J."/>
            <person name="Ramirez L."/>
            <person name="Alfaro M."/>
            <person name="Sun H."/>
            <person name="Tritt A."/>
            <person name="Yoshinaga Y."/>
            <person name="Zwiers L.-H."/>
            <person name="Turgeon B."/>
            <person name="Goodwin S."/>
            <person name="Spatafora J."/>
            <person name="Crous P."/>
            <person name="Grigoriev I."/>
        </authorList>
    </citation>
    <scope>NUCLEOTIDE SEQUENCE</scope>
    <source>
        <strain evidence="2">CBS 260.36</strain>
    </source>
</reference>
<comment type="caution">
    <text evidence="2">The sequence shown here is derived from an EMBL/GenBank/DDBJ whole genome shotgun (WGS) entry which is preliminary data.</text>
</comment>
<feature type="non-terminal residue" evidence="2">
    <location>
        <position position="168"/>
    </location>
</feature>
<sequence length="168" mass="18954">MSKRTLYTIVTPLPATVTRQTAVEALHDHAAMIQLNPLVINFESCKPPPNAPPDEFHAIWYELTDRISYLPGVKGRVSYKACFHDLPRGLQTHVYAPAGLEIREKWSVGGNELGEEREVLELGLVGVPREGLYLREDVDMHCNLFLTNFVKKNLKKAHGVLVDRLLVK</sequence>
<accession>A0A9P4IZV9</accession>
<dbReference type="Pfam" id="PF23155">
    <property type="entry name" value="DUF7053"/>
    <property type="match status" value="1"/>
</dbReference>
<organism evidence="2 3">
    <name type="scientific">Myriangium duriaei CBS 260.36</name>
    <dbReference type="NCBI Taxonomy" id="1168546"/>
    <lineage>
        <taxon>Eukaryota</taxon>
        <taxon>Fungi</taxon>
        <taxon>Dikarya</taxon>
        <taxon>Ascomycota</taxon>
        <taxon>Pezizomycotina</taxon>
        <taxon>Dothideomycetes</taxon>
        <taxon>Dothideomycetidae</taxon>
        <taxon>Myriangiales</taxon>
        <taxon>Myriangiaceae</taxon>
        <taxon>Myriangium</taxon>
    </lineage>
</organism>
<dbReference type="EMBL" id="ML996090">
    <property type="protein sequence ID" value="KAF2149884.1"/>
    <property type="molecule type" value="Genomic_DNA"/>
</dbReference>
<dbReference type="InterPro" id="IPR055481">
    <property type="entry name" value="DUF7053"/>
</dbReference>
<keyword evidence="3" id="KW-1185">Reference proteome</keyword>
<dbReference type="OrthoDB" id="3246050at2759"/>
<evidence type="ECO:0000313" key="3">
    <source>
        <dbReference type="Proteomes" id="UP000799439"/>
    </source>
</evidence>
<name>A0A9P4IZV9_9PEZI</name>
<evidence type="ECO:0000313" key="2">
    <source>
        <dbReference type="EMBL" id="KAF2149884.1"/>
    </source>
</evidence>
<protein>
    <recommendedName>
        <fullName evidence="1">DUF7053 domain-containing protein</fullName>
    </recommendedName>
</protein>
<dbReference type="PANTHER" id="PTHR38117">
    <property type="entry name" value="NACHT AND WD40 DOMAIN PROTEIN"/>
    <property type="match status" value="1"/>
</dbReference>
<dbReference type="Proteomes" id="UP000799439">
    <property type="component" value="Unassembled WGS sequence"/>
</dbReference>
<evidence type="ECO:0000259" key="1">
    <source>
        <dbReference type="Pfam" id="PF23155"/>
    </source>
</evidence>
<dbReference type="AlphaFoldDB" id="A0A9P4IZV9"/>
<feature type="domain" description="DUF7053" evidence="1">
    <location>
        <begin position="2"/>
        <end position="168"/>
    </location>
</feature>
<gene>
    <name evidence="2" type="ORF">K461DRAFT_230485</name>
</gene>
<proteinExistence type="predicted"/>